<dbReference type="SUPFAM" id="SSF53756">
    <property type="entry name" value="UDP-Glycosyltransferase/glycogen phosphorylase"/>
    <property type="match status" value="1"/>
</dbReference>
<comment type="pathway">
    <text evidence="1">Secondary metabolite biosynthesis; terpenoid biosynthesis.</text>
</comment>
<evidence type="ECO:0000256" key="1">
    <source>
        <dbReference type="ARBA" id="ARBA00004721"/>
    </source>
</evidence>
<evidence type="ECO:0000256" key="4">
    <source>
        <dbReference type="ARBA" id="ARBA00023229"/>
    </source>
</evidence>
<dbReference type="FunFam" id="3.40.50.2000:FF:000108">
    <property type="entry name" value="UDP-glycosyltransferase 83A1"/>
    <property type="match status" value="1"/>
</dbReference>
<keyword evidence="6" id="KW-1185">Reference proteome</keyword>
<name>A0AAF0XB07_DAUCS</name>
<dbReference type="AlphaFoldDB" id="A0AAF0XB07"/>
<reference evidence="5" key="2">
    <citation type="submission" date="2022-03" db="EMBL/GenBank/DDBJ databases">
        <title>Draft title - Genomic analysis of global carrot germplasm unveils the trajectory of domestication and the origin of high carotenoid orange carrot.</title>
        <authorList>
            <person name="Iorizzo M."/>
            <person name="Ellison S."/>
            <person name="Senalik D."/>
            <person name="Macko-Podgorni A."/>
            <person name="Grzebelus D."/>
            <person name="Bostan H."/>
            <person name="Rolling W."/>
            <person name="Curaba J."/>
            <person name="Simon P."/>
        </authorList>
    </citation>
    <scope>NUCLEOTIDE SEQUENCE</scope>
    <source>
        <tissue evidence="5">Leaf</tissue>
    </source>
</reference>
<evidence type="ECO:0000256" key="3">
    <source>
        <dbReference type="ARBA" id="ARBA00022679"/>
    </source>
</evidence>
<dbReference type="InterPro" id="IPR002213">
    <property type="entry name" value="UDP_glucos_trans"/>
</dbReference>
<dbReference type="EMBL" id="CP093348">
    <property type="protein sequence ID" value="WOH04976.1"/>
    <property type="molecule type" value="Genomic_DNA"/>
</dbReference>
<organism evidence="5 6">
    <name type="scientific">Daucus carota subsp. sativus</name>
    <name type="common">Carrot</name>
    <dbReference type="NCBI Taxonomy" id="79200"/>
    <lineage>
        <taxon>Eukaryota</taxon>
        <taxon>Viridiplantae</taxon>
        <taxon>Streptophyta</taxon>
        <taxon>Embryophyta</taxon>
        <taxon>Tracheophyta</taxon>
        <taxon>Spermatophyta</taxon>
        <taxon>Magnoliopsida</taxon>
        <taxon>eudicotyledons</taxon>
        <taxon>Gunneridae</taxon>
        <taxon>Pentapetalae</taxon>
        <taxon>asterids</taxon>
        <taxon>campanulids</taxon>
        <taxon>Apiales</taxon>
        <taxon>Apiaceae</taxon>
        <taxon>Apioideae</taxon>
        <taxon>Scandiceae</taxon>
        <taxon>Daucinae</taxon>
        <taxon>Daucus</taxon>
        <taxon>Daucus sect. Daucus</taxon>
    </lineage>
</organism>
<sequence length="457" mass="51487">MDTLGHVLAVPLPAQGHVIPMMELAKKLARHGFKVTFVNTDFIQTLLTNSSTKNEYYGNDEDGIRQVSIPDGLELGYTRTDFGRLTEAIRRVMPQKLAELIDKMNNDDMKIKCVFADNCMSWALGVAKKMGIKGVAFCSSPVTTLALFSTIPKLINDGIIDRNDGSIIRQQQAHLSPTMQSMSTATFPWVCFTDMALRESAFKYFVTITEDLKNADLVISNSSDELEPDTFASFPDLLPVGPLSASNRQGNQGGNFWPEDMACLPWLDQQPACSVIYVAFGSSTIHDKKQVEEIALGLELTGRPFLWVLRPSMYQKGNEEFAFCKEQLERRGRVVSWAPQEKVLRHPSVACFMSHCGWNSTMEGISNGVPFLCWPYFADQFLNERFICEAWRVGLGLEKDESTGIVRKDEILNKINQVLSNTSYKSRAMHMKEKLVKSVNEGSSRKNWNHIVEWIKN</sequence>
<dbReference type="Pfam" id="PF00201">
    <property type="entry name" value="UDPGT"/>
    <property type="match status" value="1"/>
</dbReference>
<dbReference type="GO" id="GO:0080044">
    <property type="term" value="F:quercetin 7-O-glucosyltransferase activity"/>
    <property type="evidence" value="ECO:0007669"/>
    <property type="project" value="TreeGrafter"/>
</dbReference>
<comment type="similarity">
    <text evidence="2">Belongs to the UDP-glycosyltransferase family.</text>
</comment>
<dbReference type="GO" id="GO:0080043">
    <property type="term" value="F:quercetin 3-O-glucosyltransferase activity"/>
    <property type="evidence" value="ECO:0007669"/>
    <property type="project" value="TreeGrafter"/>
</dbReference>
<dbReference type="FunFam" id="3.40.50.2000:FF:000061">
    <property type="entry name" value="UDP-glycosyltransferase 83A1"/>
    <property type="match status" value="1"/>
</dbReference>
<evidence type="ECO:0000256" key="2">
    <source>
        <dbReference type="ARBA" id="ARBA00009995"/>
    </source>
</evidence>
<evidence type="ECO:0000313" key="6">
    <source>
        <dbReference type="Proteomes" id="UP000077755"/>
    </source>
</evidence>
<proteinExistence type="inferred from homology"/>
<dbReference type="GO" id="GO:0008299">
    <property type="term" value="P:isoprenoid biosynthetic process"/>
    <property type="evidence" value="ECO:0007669"/>
    <property type="project" value="UniProtKB-KW"/>
</dbReference>
<evidence type="ECO:0008006" key="7">
    <source>
        <dbReference type="Google" id="ProtNLM"/>
    </source>
</evidence>
<evidence type="ECO:0000313" key="5">
    <source>
        <dbReference type="EMBL" id="WOH04976.1"/>
    </source>
</evidence>
<dbReference type="PANTHER" id="PTHR11926:SF1412">
    <property type="entry name" value="UDP-GLYCOSYLTRANSFERASE 83A1-LIKE"/>
    <property type="match status" value="1"/>
</dbReference>
<dbReference type="KEGG" id="dcr:108227004"/>
<dbReference type="PANTHER" id="PTHR11926">
    <property type="entry name" value="GLUCOSYL/GLUCURONOSYL TRANSFERASES"/>
    <property type="match status" value="1"/>
</dbReference>
<keyword evidence="3" id="KW-0808">Transferase</keyword>
<protein>
    <recommendedName>
        <fullName evidence="7">Glycosyltransferase</fullName>
    </recommendedName>
</protein>
<dbReference type="Proteomes" id="UP000077755">
    <property type="component" value="Chromosome 6"/>
</dbReference>
<accession>A0AAF0XB07</accession>
<dbReference type="Gene3D" id="3.40.50.2000">
    <property type="entry name" value="Glycogen Phosphorylase B"/>
    <property type="match status" value="2"/>
</dbReference>
<reference evidence="5" key="1">
    <citation type="journal article" date="2016" name="Nat. Genet.">
        <title>A high-quality carrot genome assembly provides new insights into carotenoid accumulation and asterid genome evolution.</title>
        <authorList>
            <person name="Iorizzo M."/>
            <person name="Ellison S."/>
            <person name="Senalik D."/>
            <person name="Zeng P."/>
            <person name="Satapoomin P."/>
            <person name="Huang J."/>
            <person name="Bowman M."/>
            <person name="Iovene M."/>
            <person name="Sanseverino W."/>
            <person name="Cavagnaro P."/>
            <person name="Yildiz M."/>
            <person name="Macko-Podgorni A."/>
            <person name="Moranska E."/>
            <person name="Grzebelus E."/>
            <person name="Grzebelus D."/>
            <person name="Ashrafi H."/>
            <person name="Zheng Z."/>
            <person name="Cheng S."/>
            <person name="Spooner D."/>
            <person name="Van Deynze A."/>
            <person name="Simon P."/>
        </authorList>
    </citation>
    <scope>NUCLEOTIDE SEQUENCE</scope>
    <source>
        <tissue evidence="5">Leaf</tissue>
    </source>
</reference>
<gene>
    <name evidence="5" type="ORF">DCAR_0624388</name>
</gene>
<dbReference type="CDD" id="cd03784">
    <property type="entry name" value="GT1_Gtf-like"/>
    <property type="match status" value="1"/>
</dbReference>
<keyword evidence="4" id="KW-0414">Isoprene biosynthesis</keyword>